<dbReference type="Gene3D" id="1.25.40.10">
    <property type="entry name" value="Tetratricopeptide repeat domain"/>
    <property type="match status" value="1"/>
</dbReference>
<accession>A0A2M8PY89</accession>
<gene>
    <name evidence="8" type="ORF">CUN50_03795</name>
</gene>
<feature type="transmembrane region" description="Helical" evidence="6">
    <location>
        <begin position="257"/>
        <end position="280"/>
    </location>
</feature>
<dbReference type="InterPro" id="IPR011990">
    <property type="entry name" value="TPR-like_helical_dom_sf"/>
</dbReference>
<evidence type="ECO:0000259" key="7">
    <source>
        <dbReference type="Pfam" id="PF04932"/>
    </source>
</evidence>
<dbReference type="Proteomes" id="UP000228947">
    <property type="component" value="Unassembled WGS sequence"/>
</dbReference>
<dbReference type="GO" id="GO:0016020">
    <property type="term" value="C:membrane"/>
    <property type="evidence" value="ECO:0007669"/>
    <property type="project" value="UniProtKB-SubCell"/>
</dbReference>
<feature type="repeat" description="TPR" evidence="5">
    <location>
        <begin position="531"/>
        <end position="564"/>
    </location>
</feature>
<dbReference type="SUPFAM" id="SSF48452">
    <property type="entry name" value="TPR-like"/>
    <property type="match status" value="1"/>
</dbReference>
<evidence type="ECO:0000256" key="6">
    <source>
        <dbReference type="SAM" id="Phobius"/>
    </source>
</evidence>
<feature type="transmembrane region" description="Helical" evidence="6">
    <location>
        <begin position="223"/>
        <end position="245"/>
    </location>
</feature>
<comment type="subcellular location">
    <subcellularLocation>
        <location evidence="1">Membrane</location>
        <topology evidence="1">Multi-pass membrane protein</topology>
    </subcellularLocation>
</comment>
<reference evidence="8 9" key="1">
    <citation type="submission" date="2017-11" db="EMBL/GenBank/DDBJ databases">
        <title>Evolution of Phototrophy in the Chloroflexi Phylum Driven by Horizontal Gene Transfer.</title>
        <authorList>
            <person name="Ward L.M."/>
            <person name="Hemp J."/>
            <person name="Shih P.M."/>
            <person name="Mcglynn S.E."/>
            <person name="Fischer W."/>
        </authorList>
    </citation>
    <scope>NUCLEOTIDE SEQUENCE [LARGE SCALE GENOMIC DNA]</scope>
    <source>
        <strain evidence="8">CP1_1M</strain>
    </source>
</reference>
<evidence type="ECO:0000256" key="4">
    <source>
        <dbReference type="ARBA" id="ARBA00023136"/>
    </source>
</evidence>
<feature type="domain" description="O-antigen ligase-related" evidence="7">
    <location>
        <begin position="206"/>
        <end position="355"/>
    </location>
</feature>
<dbReference type="Pfam" id="PF13181">
    <property type="entry name" value="TPR_8"/>
    <property type="match status" value="2"/>
</dbReference>
<comment type="caution">
    <text evidence="8">The sequence shown here is derived from an EMBL/GenBank/DDBJ whole genome shotgun (WGS) entry which is preliminary data.</text>
</comment>
<dbReference type="PROSITE" id="PS50005">
    <property type="entry name" value="TPR"/>
    <property type="match status" value="2"/>
</dbReference>
<feature type="transmembrane region" description="Helical" evidence="6">
    <location>
        <begin position="403"/>
        <end position="423"/>
    </location>
</feature>
<dbReference type="AlphaFoldDB" id="A0A2M8PY89"/>
<dbReference type="PANTHER" id="PTHR37422:SF13">
    <property type="entry name" value="LIPOPOLYSACCHARIDE BIOSYNTHESIS PROTEIN PA4999-RELATED"/>
    <property type="match status" value="1"/>
</dbReference>
<feature type="transmembrane region" description="Helical" evidence="6">
    <location>
        <begin position="92"/>
        <end position="110"/>
    </location>
</feature>
<feature type="transmembrane region" description="Helical" evidence="6">
    <location>
        <begin position="39"/>
        <end position="57"/>
    </location>
</feature>
<dbReference type="PANTHER" id="PTHR37422">
    <property type="entry name" value="TEICHURONIC ACID BIOSYNTHESIS PROTEIN TUAE"/>
    <property type="match status" value="1"/>
</dbReference>
<feature type="transmembrane region" description="Helical" evidence="6">
    <location>
        <begin position="380"/>
        <end position="397"/>
    </location>
</feature>
<feature type="transmembrane region" description="Helical" evidence="6">
    <location>
        <begin position="69"/>
        <end position="86"/>
    </location>
</feature>
<evidence type="ECO:0000256" key="5">
    <source>
        <dbReference type="PROSITE-ProRule" id="PRU00339"/>
    </source>
</evidence>
<evidence type="ECO:0000313" key="9">
    <source>
        <dbReference type="Proteomes" id="UP000228947"/>
    </source>
</evidence>
<organism evidence="8 9">
    <name type="scientific">Candidatus Thermofonsia Clade 1 bacterium</name>
    <dbReference type="NCBI Taxonomy" id="2364210"/>
    <lineage>
        <taxon>Bacteria</taxon>
        <taxon>Bacillati</taxon>
        <taxon>Chloroflexota</taxon>
        <taxon>Candidatus Thermofontia</taxon>
        <taxon>Candidatus Thermofonsia Clade 1</taxon>
    </lineage>
</organism>
<dbReference type="Pfam" id="PF04932">
    <property type="entry name" value="Wzy_C"/>
    <property type="match status" value="1"/>
</dbReference>
<dbReference type="InterPro" id="IPR019734">
    <property type="entry name" value="TPR_rpt"/>
</dbReference>
<evidence type="ECO:0000313" key="8">
    <source>
        <dbReference type="EMBL" id="PJF42509.1"/>
    </source>
</evidence>
<sequence length="776" mass="86028">MNYMRDRSNLLAWALLMLLSLYIAFIATAATLDVRSKNVSLGLGAVTLVSWAVARWRSKWHWHSTPLDGLALIWLAVIAISTLANLETWRRSAIGAWYFSMYLGTWLVLWDCLANRALSRSALVDAMLLSSLVPLFFALRDVLLFLVEALQELAQGFMLPALLRPAATLGNPNLLAAYLVIVTPLNAARWLTVRQRWQRMALGAHFLIALGTLLLTYSRSHWLGIAVAGAVMIALVLAHYNLLTWRALCQVWQARSALAKALISASTMAALLIGGTLLILTVRSFNDPSRTLDLRTYIFDIAWRAFQEQPLTGKGLFTFGSQLARLSSVPPRQMHPHAHSAFFQIAAELGLIGLFASTISLIALVVWLRRQWRSLQGDQRLLLIGAIAALSALAVSHLSDFTILTAVIALMTLGALLVALFPAQPIRLSPQRERLRSIATLSLWIALYASGLWSNAANSEYLAALQAGVGERDWRASVPHFERAIALDPQLSLYYFYYGHVLGVAAAEGEASPQAAISAYENFVRQEPNYAAAWANLAALYWQAGERAAALNAMQRAADVAPQSWLFHFALGTYYEQLGDQEAARRAFSAALAAQPAASLYPSWRETALRRELAESAEIPPSIDAVARLLRNGDVPAAESLWQRVRWQERAALLFLIDAILALEHGDLAQAERACQQVERIPPDSAARDSWRWLCRAYLAHVLGDAQAYTEARQALDAYVQEPFHSPMDILVSPIGYSLFQRIGISQYLLPQVYNPPLPPTFYALRDHLDAFTARQ</sequence>
<evidence type="ECO:0000256" key="3">
    <source>
        <dbReference type="ARBA" id="ARBA00022989"/>
    </source>
</evidence>
<keyword evidence="4 6" id="KW-0472">Membrane</keyword>
<keyword evidence="5" id="KW-0802">TPR repeat</keyword>
<feature type="transmembrane region" description="Helical" evidence="6">
    <location>
        <begin position="435"/>
        <end position="453"/>
    </location>
</feature>
<evidence type="ECO:0000256" key="1">
    <source>
        <dbReference type="ARBA" id="ARBA00004141"/>
    </source>
</evidence>
<keyword evidence="3 6" id="KW-1133">Transmembrane helix</keyword>
<evidence type="ECO:0000256" key="2">
    <source>
        <dbReference type="ARBA" id="ARBA00022692"/>
    </source>
</evidence>
<feature type="repeat" description="TPR" evidence="5">
    <location>
        <begin position="565"/>
        <end position="598"/>
    </location>
</feature>
<name>A0A2M8PY89_9CHLR</name>
<feature type="transmembrane region" description="Helical" evidence="6">
    <location>
        <begin position="166"/>
        <end position="188"/>
    </location>
</feature>
<dbReference type="InterPro" id="IPR051533">
    <property type="entry name" value="WaaL-like"/>
</dbReference>
<protein>
    <recommendedName>
        <fullName evidence="7">O-antigen ligase-related domain-containing protein</fullName>
    </recommendedName>
</protein>
<dbReference type="SMART" id="SM00028">
    <property type="entry name" value="TPR"/>
    <property type="match status" value="3"/>
</dbReference>
<feature type="transmembrane region" description="Helical" evidence="6">
    <location>
        <begin position="200"/>
        <end position="217"/>
    </location>
</feature>
<feature type="transmembrane region" description="Helical" evidence="6">
    <location>
        <begin position="341"/>
        <end position="368"/>
    </location>
</feature>
<dbReference type="InterPro" id="IPR007016">
    <property type="entry name" value="O-antigen_ligase-rel_domated"/>
</dbReference>
<dbReference type="EMBL" id="PGTL01000015">
    <property type="protein sequence ID" value="PJF42509.1"/>
    <property type="molecule type" value="Genomic_DNA"/>
</dbReference>
<keyword evidence="2 6" id="KW-0812">Transmembrane</keyword>
<proteinExistence type="predicted"/>